<feature type="compositionally biased region" description="Basic and acidic residues" evidence="5">
    <location>
        <begin position="79"/>
        <end position="91"/>
    </location>
</feature>
<dbReference type="InterPro" id="IPR050339">
    <property type="entry name" value="CC_SR_Kinase"/>
</dbReference>
<feature type="region of interest" description="Disordered" evidence="5">
    <location>
        <begin position="79"/>
        <end position="106"/>
    </location>
</feature>
<dbReference type="VEuPathDB" id="VectorBase:LDEU009475"/>
<evidence type="ECO:0000259" key="6">
    <source>
        <dbReference type="PROSITE" id="PS50011"/>
    </source>
</evidence>
<comment type="caution">
    <text evidence="7">The sequence shown here is derived from an EMBL/GenBank/DDBJ whole genome shotgun (WGS) entry which is preliminary data.</text>
</comment>
<feature type="non-terminal residue" evidence="7">
    <location>
        <position position="238"/>
    </location>
</feature>
<dbReference type="AlphaFoldDB" id="A0A443S534"/>
<keyword evidence="2" id="KW-0547">Nucleotide-binding</keyword>
<reference evidence="7 8" key="1">
    <citation type="journal article" date="2018" name="Gigascience">
        <title>Genomes of trombidid mites reveal novel predicted allergens and laterally-transferred genes associated with secondary metabolism.</title>
        <authorList>
            <person name="Dong X."/>
            <person name="Chaisiri K."/>
            <person name="Xia D."/>
            <person name="Armstrong S.D."/>
            <person name="Fang Y."/>
            <person name="Donnelly M.J."/>
            <person name="Kadowaki T."/>
            <person name="McGarry J.W."/>
            <person name="Darby A.C."/>
            <person name="Makepeace B.L."/>
        </authorList>
    </citation>
    <scope>NUCLEOTIDE SEQUENCE [LARGE SCALE GENOMIC DNA]</scope>
    <source>
        <strain evidence="7">UoL-UT</strain>
    </source>
</reference>
<dbReference type="PROSITE" id="PS50011">
    <property type="entry name" value="PROTEIN_KINASE_DOM"/>
    <property type="match status" value="1"/>
</dbReference>
<dbReference type="GO" id="GO:0004672">
    <property type="term" value="F:protein kinase activity"/>
    <property type="evidence" value="ECO:0007669"/>
    <property type="project" value="InterPro"/>
</dbReference>
<dbReference type="InterPro" id="IPR008266">
    <property type="entry name" value="Tyr_kinase_AS"/>
</dbReference>
<evidence type="ECO:0000256" key="2">
    <source>
        <dbReference type="ARBA" id="ARBA00022741"/>
    </source>
</evidence>
<keyword evidence="8" id="KW-1185">Reference proteome</keyword>
<evidence type="ECO:0000256" key="4">
    <source>
        <dbReference type="ARBA" id="ARBA00022840"/>
    </source>
</evidence>
<name>A0A443S534_9ACAR</name>
<dbReference type="GO" id="GO:0005634">
    <property type="term" value="C:nucleus"/>
    <property type="evidence" value="ECO:0007669"/>
    <property type="project" value="TreeGrafter"/>
</dbReference>
<protein>
    <submittedName>
        <fullName evidence="7">AGC family protein kinase-like protein</fullName>
    </submittedName>
</protein>
<evidence type="ECO:0000256" key="5">
    <source>
        <dbReference type="SAM" id="MobiDB-lite"/>
    </source>
</evidence>
<evidence type="ECO:0000256" key="1">
    <source>
        <dbReference type="ARBA" id="ARBA00022679"/>
    </source>
</evidence>
<evidence type="ECO:0000256" key="3">
    <source>
        <dbReference type="ARBA" id="ARBA00022777"/>
    </source>
</evidence>
<keyword evidence="3 7" id="KW-0418">Kinase</keyword>
<dbReference type="Pfam" id="PF00069">
    <property type="entry name" value="Pkinase"/>
    <property type="match status" value="1"/>
</dbReference>
<organism evidence="7 8">
    <name type="scientific">Leptotrombidium deliense</name>
    <dbReference type="NCBI Taxonomy" id="299467"/>
    <lineage>
        <taxon>Eukaryota</taxon>
        <taxon>Metazoa</taxon>
        <taxon>Ecdysozoa</taxon>
        <taxon>Arthropoda</taxon>
        <taxon>Chelicerata</taxon>
        <taxon>Arachnida</taxon>
        <taxon>Acari</taxon>
        <taxon>Acariformes</taxon>
        <taxon>Trombidiformes</taxon>
        <taxon>Prostigmata</taxon>
        <taxon>Anystina</taxon>
        <taxon>Parasitengona</taxon>
        <taxon>Trombiculoidea</taxon>
        <taxon>Trombiculidae</taxon>
        <taxon>Leptotrombidium</taxon>
    </lineage>
</organism>
<dbReference type="OrthoDB" id="248923at2759"/>
<dbReference type="EMBL" id="NCKV01008446">
    <property type="protein sequence ID" value="RWS22565.1"/>
    <property type="molecule type" value="Genomic_DNA"/>
</dbReference>
<dbReference type="SUPFAM" id="SSF56112">
    <property type="entry name" value="Protein kinase-like (PK-like)"/>
    <property type="match status" value="1"/>
</dbReference>
<accession>A0A443S534</accession>
<gene>
    <name evidence="7" type="ORF">B4U80_13533</name>
</gene>
<proteinExistence type="predicted"/>
<dbReference type="PANTHER" id="PTHR11042">
    <property type="entry name" value="EUKARYOTIC TRANSLATION INITIATION FACTOR 2-ALPHA KINASE EIF2-ALPHA KINASE -RELATED"/>
    <property type="match status" value="1"/>
</dbReference>
<dbReference type="Gene3D" id="1.10.510.10">
    <property type="entry name" value="Transferase(Phosphotransferase) domain 1"/>
    <property type="match status" value="1"/>
</dbReference>
<dbReference type="InterPro" id="IPR011009">
    <property type="entry name" value="Kinase-like_dom_sf"/>
</dbReference>
<sequence>MSGDNNGIQNNIQIMEVGSSQLLHEMGFGNFGRDLSSSTDDASSQMSETNWSQYKTRNLEEIKILKKLSHKNIDHSNVKESNENFVERDSDTSIENESDEKNNPRNMLPQVDCGRRCLKDVIICYSTTAKFSNNRYNATAKFEFRFVIMKQIVDAIYYLHKNKYYHGDIRPQNIFLCENDVVKLGNFRSFDSRAANITWKKSKQDGMVDDSCVAPEIMRERLMGKNIPDEWLEKADVY</sequence>
<dbReference type="GO" id="GO:0005737">
    <property type="term" value="C:cytoplasm"/>
    <property type="evidence" value="ECO:0007669"/>
    <property type="project" value="TreeGrafter"/>
</dbReference>
<dbReference type="GO" id="GO:0005524">
    <property type="term" value="F:ATP binding"/>
    <property type="evidence" value="ECO:0007669"/>
    <property type="project" value="UniProtKB-KW"/>
</dbReference>
<dbReference type="STRING" id="299467.A0A443S534"/>
<evidence type="ECO:0000313" key="8">
    <source>
        <dbReference type="Proteomes" id="UP000288716"/>
    </source>
</evidence>
<keyword evidence="1" id="KW-0808">Transferase</keyword>
<dbReference type="Proteomes" id="UP000288716">
    <property type="component" value="Unassembled WGS sequence"/>
</dbReference>
<keyword evidence="4" id="KW-0067">ATP-binding</keyword>
<dbReference type="PROSITE" id="PS00109">
    <property type="entry name" value="PROTEIN_KINASE_TYR"/>
    <property type="match status" value="1"/>
</dbReference>
<feature type="domain" description="Protein kinase" evidence="6">
    <location>
        <begin position="20"/>
        <end position="238"/>
    </location>
</feature>
<evidence type="ECO:0000313" key="7">
    <source>
        <dbReference type="EMBL" id="RWS22565.1"/>
    </source>
</evidence>
<dbReference type="InterPro" id="IPR000719">
    <property type="entry name" value="Prot_kinase_dom"/>
</dbReference>